<dbReference type="RefSeq" id="WP_141580334.1">
    <property type="nucleotide sequence ID" value="NZ_JARAVB010000034.1"/>
</dbReference>
<evidence type="ECO:0000313" key="1">
    <source>
        <dbReference type="EMBL" id="TQE40033.1"/>
    </source>
</evidence>
<proteinExistence type="predicted"/>
<dbReference type="Proteomes" id="UP000318720">
    <property type="component" value="Unassembled WGS sequence"/>
</dbReference>
<gene>
    <name evidence="1" type="ORF">Sipo8835_00795</name>
</gene>
<dbReference type="EMBL" id="SPAZ01000010">
    <property type="protein sequence ID" value="TQE40033.1"/>
    <property type="molecule type" value="Genomic_DNA"/>
</dbReference>
<protein>
    <submittedName>
        <fullName evidence="1">Uncharacterized protein</fullName>
    </submittedName>
</protein>
<evidence type="ECO:0000313" key="2">
    <source>
        <dbReference type="Proteomes" id="UP000318720"/>
    </source>
</evidence>
<dbReference type="AlphaFoldDB" id="A0AAE8W8R2"/>
<organism evidence="1 2">
    <name type="scientific">Streptomyces ipomoeae</name>
    <dbReference type="NCBI Taxonomy" id="103232"/>
    <lineage>
        <taxon>Bacteria</taxon>
        <taxon>Bacillati</taxon>
        <taxon>Actinomycetota</taxon>
        <taxon>Actinomycetes</taxon>
        <taxon>Kitasatosporales</taxon>
        <taxon>Streptomycetaceae</taxon>
        <taxon>Streptomyces</taxon>
    </lineage>
</organism>
<comment type="caution">
    <text evidence="1">The sequence shown here is derived from an EMBL/GenBank/DDBJ whole genome shotgun (WGS) entry which is preliminary data.</text>
</comment>
<reference evidence="1 2" key="1">
    <citation type="submission" date="2019-03" db="EMBL/GenBank/DDBJ databases">
        <title>Comparative genomic analyses of the sweetpotato soil rot pathogen, Streptomyces ipomoeae.</title>
        <authorList>
            <person name="Ruschel Soares N."/>
            <person name="Badger J.H."/>
            <person name="Huguet-Tapia J.C."/>
            <person name="Clark C.A."/>
            <person name="Pettis G.S."/>
        </authorList>
    </citation>
    <scope>NUCLEOTIDE SEQUENCE [LARGE SCALE GENOMIC DNA]</scope>
    <source>
        <strain evidence="1 2">88-35</strain>
    </source>
</reference>
<accession>A0AAE8W8R2</accession>
<sequence length="59" mass="6368">MQWEVEALAPVELQRLVLAAAAPYVDRGVLAEQVAREEQRRRALSDFLGGWGTAGGTSA</sequence>
<name>A0AAE8W8R2_9ACTN</name>